<evidence type="ECO:0000313" key="3">
    <source>
        <dbReference type="EMBL" id="SEO09077.1"/>
    </source>
</evidence>
<dbReference type="Pfam" id="PF18144">
    <property type="entry name" value="SMODS"/>
    <property type="match status" value="1"/>
</dbReference>
<feature type="domain" description="Adenylyl/Guanylyl and SMODS C-terminal sensor" evidence="2">
    <location>
        <begin position="320"/>
        <end position="445"/>
    </location>
</feature>
<organism evidence="3 4">
    <name type="scientific">Mucilaginibacter gossypiicola</name>
    <dbReference type="NCBI Taxonomy" id="551995"/>
    <lineage>
        <taxon>Bacteria</taxon>
        <taxon>Pseudomonadati</taxon>
        <taxon>Bacteroidota</taxon>
        <taxon>Sphingobacteriia</taxon>
        <taxon>Sphingobacteriales</taxon>
        <taxon>Sphingobacteriaceae</taxon>
        <taxon>Mucilaginibacter</taxon>
    </lineage>
</organism>
<proteinExistence type="predicted"/>
<evidence type="ECO:0000259" key="2">
    <source>
        <dbReference type="Pfam" id="PF18134"/>
    </source>
</evidence>
<reference evidence="4" key="1">
    <citation type="submission" date="2016-10" db="EMBL/GenBank/DDBJ databases">
        <authorList>
            <person name="Varghese N."/>
            <person name="Submissions S."/>
        </authorList>
    </citation>
    <scope>NUCLEOTIDE SEQUENCE [LARGE SCALE GENOMIC DNA]</scope>
    <source>
        <strain evidence="4">Gh-48</strain>
    </source>
</reference>
<dbReference type="OrthoDB" id="1118920at2"/>
<dbReference type="GO" id="GO:0051607">
    <property type="term" value="P:defense response to virus"/>
    <property type="evidence" value="ECO:0007669"/>
    <property type="project" value="UniProtKB-KW"/>
</dbReference>
<dbReference type="InterPro" id="IPR006116">
    <property type="entry name" value="NT_2-5OAS_ClassI-CCAase"/>
</dbReference>
<dbReference type="AlphaFoldDB" id="A0A1H8LVD7"/>
<dbReference type="GO" id="GO:0016779">
    <property type="term" value="F:nucleotidyltransferase activity"/>
    <property type="evidence" value="ECO:0007669"/>
    <property type="project" value="InterPro"/>
</dbReference>
<dbReference type="RefSeq" id="WP_091212116.1">
    <property type="nucleotide sequence ID" value="NZ_FOCL01000005.1"/>
</dbReference>
<evidence type="ECO:0000313" key="4">
    <source>
        <dbReference type="Proteomes" id="UP000198942"/>
    </source>
</evidence>
<sequence length="446" mass="52312">MKLIEYFKNFLDRSVNLNSSRITLLDERTTAITNFLKESDLLKDNFVDIIPQGSYAHKTIIKPVRSTDEFDADVLLELEEFEDWEACDYVEKLYELFRSRAIYREKVGRKTRCVTIDYANDFHIDIVPYLKRHGSNYVTNRRDNSYELTDPEKFTEWLDEKNRVTKHHFVKVIRLLKYLRDYKRTFAIKSIILSTIVGEQVNDVALLENPNCYDDIPTTLYTIMKKLKAYVQQYQIMPTINDPGQTGENFGDRWHQDGWANFRNKMIFYADKVVEAYEESDKEKSLTKWREIFGEDFKKAEAVNEQRSEASNTALVRFDQTEQQITDLGIPVNMNPVYQVRMIGRVTKKTGFREYDLNTQGNKVSTGRYINFRISRCTVPQPYQVYWKTLNRGNEAINHNCVRGQVVSGGETHQEPTSFRGNHYVECFIVKDGICVAKDRQSVIII</sequence>
<dbReference type="Pfam" id="PF18134">
    <property type="entry name" value="AGS_C"/>
    <property type="match status" value="1"/>
</dbReference>
<gene>
    <name evidence="3" type="ORF">SAMN05192574_105266</name>
</gene>
<dbReference type="Gene3D" id="3.30.460.10">
    <property type="entry name" value="Beta Polymerase, domain 2"/>
    <property type="match status" value="1"/>
</dbReference>
<protein>
    <recommendedName>
        <fullName evidence="2">Adenylyl/Guanylyl and SMODS C-terminal sensor domain-containing protein</fullName>
    </recommendedName>
</protein>
<dbReference type="Proteomes" id="UP000198942">
    <property type="component" value="Unassembled WGS sequence"/>
</dbReference>
<dbReference type="EMBL" id="FOCL01000005">
    <property type="protein sequence ID" value="SEO09077.1"/>
    <property type="molecule type" value="Genomic_DNA"/>
</dbReference>
<accession>A0A1H8LVD7</accession>
<keyword evidence="1" id="KW-0051">Antiviral defense</keyword>
<name>A0A1H8LVD7_9SPHI</name>
<evidence type="ECO:0000256" key="1">
    <source>
        <dbReference type="ARBA" id="ARBA00023118"/>
    </source>
</evidence>
<keyword evidence="4" id="KW-1185">Reference proteome</keyword>
<dbReference type="SUPFAM" id="SSF81301">
    <property type="entry name" value="Nucleotidyltransferase"/>
    <property type="match status" value="1"/>
</dbReference>
<dbReference type="STRING" id="551995.SAMN05192574_105266"/>
<dbReference type="InterPro" id="IPR043519">
    <property type="entry name" value="NT_sf"/>
</dbReference>
<dbReference type="CDD" id="cd05400">
    <property type="entry name" value="NT_2-5OAS_ClassI-CCAase"/>
    <property type="match status" value="1"/>
</dbReference>
<dbReference type="InterPro" id="IPR040511">
    <property type="entry name" value="AGS_C"/>
</dbReference>